<feature type="region of interest" description="Disordered" evidence="1">
    <location>
        <begin position="1"/>
        <end position="24"/>
    </location>
</feature>
<reference evidence="3 4" key="1">
    <citation type="submission" date="2018-11" db="EMBL/GenBank/DDBJ databases">
        <title>Complete genome sequence of Nocardioides baekrokdamisoli strain KCTC 39748.</title>
        <authorList>
            <person name="Kang S.W."/>
            <person name="Lee K.C."/>
            <person name="Kim K.K."/>
            <person name="Kim J.S."/>
            <person name="Kim D.S."/>
            <person name="Ko S.H."/>
            <person name="Yang S.H."/>
            <person name="Shin Y.K."/>
            <person name="Lee J.S."/>
        </authorList>
    </citation>
    <scope>NUCLEOTIDE SEQUENCE [LARGE SCALE GENOMIC DNA]</scope>
    <source>
        <strain evidence="3 4">KCTC 39748</strain>
    </source>
</reference>
<dbReference type="Proteomes" id="UP000271573">
    <property type="component" value="Chromosome"/>
</dbReference>
<dbReference type="RefSeq" id="WP_125567542.1">
    <property type="nucleotide sequence ID" value="NZ_AP019307.1"/>
</dbReference>
<organism evidence="3 4">
    <name type="scientific">Nocardioides baekrokdamisoli</name>
    <dbReference type="NCBI Taxonomy" id="1804624"/>
    <lineage>
        <taxon>Bacteria</taxon>
        <taxon>Bacillati</taxon>
        <taxon>Actinomycetota</taxon>
        <taxon>Actinomycetes</taxon>
        <taxon>Propionibacteriales</taxon>
        <taxon>Nocardioidaceae</taxon>
        <taxon>Nocardioides</taxon>
    </lineage>
</organism>
<accession>A0A3G9ILE3</accession>
<dbReference type="KEGG" id="nbe:Back2_11320"/>
<proteinExistence type="predicted"/>
<keyword evidence="2" id="KW-0812">Transmembrane</keyword>
<feature type="region of interest" description="Disordered" evidence="1">
    <location>
        <begin position="61"/>
        <end position="130"/>
    </location>
</feature>
<keyword evidence="4" id="KW-1185">Reference proteome</keyword>
<dbReference type="EMBL" id="AP019307">
    <property type="protein sequence ID" value="BBH16845.1"/>
    <property type="molecule type" value="Genomic_DNA"/>
</dbReference>
<feature type="transmembrane region" description="Helical" evidence="2">
    <location>
        <begin position="40"/>
        <end position="61"/>
    </location>
</feature>
<keyword evidence="2" id="KW-1133">Transmembrane helix</keyword>
<evidence type="ECO:0000313" key="3">
    <source>
        <dbReference type="EMBL" id="BBH16845.1"/>
    </source>
</evidence>
<feature type="compositionally biased region" description="Polar residues" evidence="1">
    <location>
        <begin position="118"/>
        <end position="130"/>
    </location>
</feature>
<protein>
    <submittedName>
        <fullName evidence="3">Uncharacterized protein</fullName>
    </submittedName>
</protein>
<sequence length="130" mass="12908">MTEDTPTPQTPPPAPTEAPPAPAATKTRIGDVIFGWKSAVVIFIGGLILGGLGGVGIGSVGHHHHHPRDDRMMHFRGGPGGPGGPGGYGYGGFQGGTYGSPGGQMIIPPGQPAPDTSKAPTPSASPKVSG</sequence>
<gene>
    <name evidence="3" type="ORF">Back2_11320</name>
</gene>
<feature type="compositionally biased region" description="Gly residues" evidence="1">
    <location>
        <begin position="77"/>
        <end position="102"/>
    </location>
</feature>
<feature type="compositionally biased region" description="Pro residues" evidence="1">
    <location>
        <begin position="8"/>
        <end position="22"/>
    </location>
</feature>
<dbReference type="AlphaFoldDB" id="A0A3G9ILE3"/>
<evidence type="ECO:0000313" key="4">
    <source>
        <dbReference type="Proteomes" id="UP000271573"/>
    </source>
</evidence>
<evidence type="ECO:0000256" key="2">
    <source>
        <dbReference type="SAM" id="Phobius"/>
    </source>
</evidence>
<evidence type="ECO:0000256" key="1">
    <source>
        <dbReference type="SAM" id="MobiDB-lite"/>
    </source>
</evidence>
<keyword evidence="2" id="KW-0472">Membrane</keyword>
<name>A0A3G9ILE3_9ACTN</name>